<evidence type="ECO:0000259" key="2">
    <source>
        <dbReference type="PROSITE" id="PS51387"/>
    </source>
</evidence>
<reference evidence="3 4" key="1">
    <citation type="submission" date="2018-03" db="EMBL/GenBank/DDBJ databases">
        <title>Genomic Encyclopedia of Archaeal and Bacterial Type Strains, Phase II (KMG-II): from individual species to whole genera.</title>
        <authorList>
            <person name="Goeker M."/>
        </authorList>
    </citation>
    <scope>NUCLEOTIDE SEQUENCE [LARGE SCALE GENOMIC DNA]</scope>
    <source>
        <strain evidence="3 4">DSM 44889</strain>
    </source>
</reference>
<dbReference type="GO" id="GO:0071949">
    <property type="term" value="F:FAD binding"/>
    <property type="evidence" value="ECO:0007669"/>
    <property type="project" value="InterPro"/>
</dbReference>
<dbReference type="InterPro" id="IPR010031">
    <property type="entry name" value="FAD_lactone_oxidase-like"/>
</dbReference>
<dbReference type="AlphaFoldDB" id="A0A315ZX75"/>
<feature type="domain" description="FAD-binding PCMH-type" evidence="2">
    <location>
        <begin position="28"/>
        <end position="197"/>
    </location>
</feature>
<comment type="caution">
    <text evidence="3">The sequence shown here is derived from an EMBL/GenBank/DDBJ whole genome shotgun (WGS) entry which is preliminary data.</text>
</comment>
<name>A0A315ZX75_9ACTN</name>
<proteinExistence type="predicted"/>
<dbReference type="PIRSF" id="PIRSF000136">
    <property type="entry name" value="LGO_GLO"/>
    <property type="match status" value="1"/>
</dbReference>
<evidence type="ECO:0000313" key="4">
    <source>
        <dbReference type="Proteomes" id="UP000245469"/>
    </source>
</evidence>
<dbReference type="RefSeq" id="WP_109775644.1">
    <property type="nucleotide sequence ID" value="NZ_QGDQ01000023.1"/>
</dbReference>
<keyword evidence="4" id="KW-1185">Reference proteome</keyword>
<dbReference type="OrthoDB" id="9800184at2"/>
<dbReference type="PANTHER" id="PTHR43762:SF1">
    <property type="entry name" value="D-ARABINONO-1,4-LACTONE OXIDASE"/>
    <property type="match status" value="1"/>
</dbReference>
<dbReference type="InterPro" id="IPR016169">
    <property type="entry name" value="FAD-bd_PCMH_sub2"/>
</dbReference>
<evidence type="ECO:0000313" key="3">
    <source>
        <dbReference type="EMBL" id="PWJ50246.1"/>
    </source>
</evidence>
<dbReference type="Gene3D" id="1.10.45.10">
    <property type="entry name" value="Vanillyl-alcohol Oxidase, Chain A, domain 4"/>
    <property type="match status" value="1"/>
</dbReference>
<dbReference type="InterPro" id="IPR036318">
    <property type="entry name" value="FAD-bd_PCMH-like_sf"/>
</dbReference>
<dbReference type="GO" id="GO:0003885">
    <property type="term" value="F:D-arabinono-1,4-lactone oxidase activity"/>
    <property type="evidence" value="ECO:0007669"/>
    <property type="project" value="InterPro"/>
</dbReference>
<gene>
    <name evidence="3" type="ORF">BXY45_12356</name>
</gene>
<dbReference type="Gene3D" id="3.30.43.10">
    <property type="entry name" value="Uridine Diphospho-n-acetylenolpyruvylglucosamine Reductase, domain 2"/>
    <property type="match status" value="1"/>
</dbReference>
<dbReference type="GO" id="GO:0016020">
    <property type="term" value="C:membrane"/>
    <property type="evidence" value="ECO:0007669"/>
    <property type="project" value="InterPro"/>
</dbReference>
<protein>
    <submittedName>
        <fullName evidence="3">FAD/FMN-containing dehydrogenase</fullName>
    </submittedName>
</protein>
<accession>A0A315ZX75</accession>
<dbReference type="EMBL" id="QGDQ01000023">
    <property type="protein sequence ID" value="PWJ50246.1"/>
    <property type="molecule type" value="Genomic_DNA"/>
</dbReference>
<dbReference type="SUPFAM" id="SSF56176">
    <property type="entry name" value="FAD-binding/transporter-associated domain-like"/>
    <property type="match status" value="1"/>
</dbReference>
<keyword evidence="1" id="KW-0560">Oxidoreductase</keyword>
<dbReference type="Gene3D" id="3.30.70.2520">
    <property type="match status" value="1"/>
</dbReference>
<sequence length="473" mass="51419">MAPERPYPHRDVSDVDGGHLWNWARNSVLASPEALVTASSELEIRSLLASRPGRVRLVGSRMSSGRMLAPAGTSDGEVLLDIRGHAGLLAHGEDWATFAGGTVLQEVFDALAALGRMLPAAPGVIAEQTLAGALATGTHGQGLQQSSIGDALLSLRLVMADGSVEEFGADHPWFGALQVGLGTLGVVTAVTLRTVPVAVYSCVKGATSAQTLEDDLLVWNRGHEMAKAWWFPDDEKVHVWTAQRASAPELAAWEAGGRQLVERTETSDAMNRAVDAALAHMRADTRIVDAQGKPFRTVTRFKDFSDVTGDVYQVFMRGIATPQINVEIGVPLHRAPAVVQKIRAWHAETSPHLHYPIILRATGPSRAWLSPSQGDDTLYFGFVVYYAEDGSLSEEGVDFLIEVEKLLAAEGGRPHWGKYFDDTLYDWPALYPRWDDFLAVREALDPERVFSNTFTDRLFPASRASSASREVAA</sequence>
<dbReference type="Proteomes" id="UP000245469">
    <property type="component" value="Unassembled WGS sequence"/>
</dbReference>
<dbReference type="InterPro" id="IPR016166">
    <property type="entry name" value="FAD-bd_PCMH"/>
</dbReference>
<organism evidence="3 4">
    <name type="scientific">Quadrisphaera granulorum</name>
    <dbReference type="NCBI Taxonomy" id="317664"/>
    <lineage>
        <taxon>Bacteria</taxon>
        <taxon>Bacillati</taxon>
        <taxon>Actinomycetota</taxon>
        <taxon>Actinomycetes</taxon>
        <taxon>Kineosporiales</taxon>
        <taxon>Kineosporiaceae</taxon>
        <taxon>Quadrisphaera</taxon>
    </lineage>
</organism>
<dbReference type="InterPro" id="IPR006094">
    <property type="entry name" value="Oxid_FAD_bind_N"/>
</dbReference>
<dbReference type="InterPro" id="IPR016171">
    <property type="entry name" value="Vanillyl_alc_oxidase_C-sub2"/>
</dbReference>
<dbReference type="InterPro" id="IPR007173">
    <property type="entry name" value="ALO_C"/>
</dbReference>
<dbReference type="Gene3D" id="3.30.465.10">
    <property type="match status" value="1"/>
</dbReference>
<dbReference type="PROSITE" id="PS51387">
    <property type="entry name" value="FAD_PCMH"/>
    <property type="match status" value="1"/>
</dbReference>
<dbReference type="Pfam" id="PF04030">
    <property type="entry name" value="ALO"/>
    <property type="match status" value="1"/>
</dbReference>
<evidence type="ECO:0000256" key="1">
    <source>
        <dbReference type="ARBA" id="ARBA00023002"/>
    </source>
</evidence>
<dbReference type="Pfam" id="PF01565">
    <property type="entry name" value="FAD_binding_4"/>
    <property type="match status" value="1"/>
</dbReference>
<dbReference type="InterPro" id="IPR016167">
    <property type="entry name" value="FAD-bd_PCMH_sub1"/>
</dbReference>
<dbReference type="PANTHER" id="PTHR43762">
    <property type="entry name" value="L-GULONOLACTONE OXIDASE"/>
    <property type="match status" value="1"/>
</dbReference>